<reference evidence="1" key="1">
    <citation type="journal article" date="2020" name="Nature">
        <title>Giant virus diversity and host interactions through global metagenomics.</title>
        <authorList>
            <person name="Schulz F."/>
            <person name="Roux S."/>
            <person name="Paez-Espino D."/>
            <person name="Jungbluth S."/>
            <person name="Walsh D.A."/>
            <person name="Denef V.J."/>
            <person name="McMahon K.D."/>
            <person name="Konstantinidis K.T."/>
            <person name="Eloe-Fadrosh E.A."/>
            <person name="Kyrpides N.C."/>
            <person name="Woyke T."/>
        </authorList>
    </citation>
    <scope>NUCLEOTIDE SEQUENCE</scope>
    <source>
        <strain evidence="1">GVMAG-M-3300023184-72</strain>
    </source>
</reference>
<dbReference type="PANTHER" id="PTHR33594:SF1">
    <property type="entry name" value="HD_PDEASE DOMAIN-CONTAINING PROTEIN"/>
    <property type="match status" value="1"/>
</dbReference>
<dbReference type="PANTHER" id="PTHR33594">
    <property type="entry name" value="SUPERFAMILY HYDROLASE, PUTATIVE (AFU_ORTHOLOGUE AFUA_1G03035)-RELATED"/>
    <property type="match status" value="1"/>
</dbReference>
<dbReference type="AlphaFoldDB" id="A0A6C0IEG9"/>
<proteinExistence type="predicted"/>
<organism evidence="1">
    <name type="scientific">viral metagenome</name>
    <dbReference type="NCBI Taxonomy" id="1070528"/>
    <lineage>
        <taxon>unclassified sequences</taxon>
        <taxon>metagenomes</taxon>
        <taxon>organismal metagenomes</taxon>
    </lineage>
</organism>
<name>A0A6C0IEG9_9ZZZZ</name>
<sequence length="211" mass="24662">MRVMTLINIINHAFNYVLKTSNVLNIDESHGLKHSMDVYNFASKIYENEVINSPYLKEQREIIYVSAILHDMCDKKYITEKKGLDMIKQHMKTCMSDSNLDIVGNIISTMSYSKVKLNGYPYLGEYQLAYHIVREADLLSAYDIDRCIIYGMYKDKIDYDEALIRALDLFSSRILKYRSDDLFVTNYSKKESIKLHLNAQNDIEIIKNILK</sequence>
<dbReference type="Gene3D" id="1.10.3210.10">
    <property type="entry name" value="Hypothetical protein af1432"/>
    <property type="match status" value="1"/>
</dbReference>
<dbReference type="EMBL" id="MN740162">
    <property type="protein sequence ID" value="QHT91010.1"/>
    <property type="molecule type" value="Genomic_DNA"/>
</dbReference>
<accession>A0A6C0IEG9</accession>
<protein>
    <submittedName>
        <fullName evidence="1">Uncharacterized protein</fullName>
    </submittedName>
</protein>
<evidence type="ECO:0000313" key="1">
    <source>
        <dbReference type="EMBL" id="QHT91010.1"/>
    </source>
</evidence>
<dbReference type="SUPFAM" id="SSF109604">
    <property type="entry name" value="HD-domain/PDEase-like"/>
    <property type="match status" value="1"/>
</dbReference>